<dbReference type="SUPFAM" id="SSF46600">
    <property type="entry name" value="C-terminal UvrC-binding domain of UvrB"/>
    <property type="match status" value="1"/>
</dbReference>
<dbReference type="Pfam" id="PF02151">
    <property type="entry name" value="UVR"/>
    <property type="match status" value="1"/>
</dbReference>
<dbReference type="RefSeq" id="WP_036152026.1">
    <property type="nucleotide sequence ID" value="NZ_AVCX01000011.1"/>
</dbReference>
<reference evidence="2 3" key="1">
    <citation type="submission" date="2014-02" db="EMBL/GenBank/DDBJ databases">
        <title>Draft genome sequence of Lysinibacillus odysseyi NBRC 100172.</title>
        <authorList>
            <person name="Zhang F."/>
            <person name="Wang G."/>
            <person name="Zhang L."/>
        </authorList>
    </citation>
    <scope>NUCLEOTIDE SEQUENCE [LARGE SCALE GENOMIC DNA]</scope>
    <source>
        <strain evidence="2 3">NBRC 100172</strain>
    </source>
</reference>
<comment type="caution">
    <text evidence="2">The sequence shown here is derived from an EMBL/GenBank/DDBJ whole genome shotgun (WGS) entry which is preliminary data.</text>
</comment>
<protein>
    <recommendedName>
        <fullName evidence="1">UVR domain-containing protein</fullName>
    </recommendedName>
</protein>
<evidence type="ECO:0000259" key="1">
    <source>
        <dbReference type="PROSITE" id="PS50151"/>
    </source>
</evidence>
<dbReference type="InterPro" id="IPR025542">
    <property type="entry name" value="YacH"/>
</dbReference>
<dbReference type="GO" id="GO:0046870">
    <property type="term" value="F:cadmium ion binding"/>
    <property type="evidence" value="ECO:0007669"/>
    <property type="project" value="TreeGrafter"/>
</dbReference>
<dbReference type="GO" id="GO:0008270">
    <property type="term" value="F:zinc ion binding"/>
    <property type="evidence" value="ECO:0007669"/>
    <property type="project" value="TreeGrafter"/>
</dbReference>
<dbReference type="PIRSF" id="PIRSF015034">
    <property type="entry name" value="YacH"/>
    <property type="match status" value="1"/>
</dbReference>
<feature type="domain" description="UVR" evidence="1">
    <location>
        <begin position="137"/>
        <end position="172"/>
    </location>
</feature>
<name>A0A0A3ITH9_9BACI</name>
<organism evidence="2 3">
    <name type="scientific">Lysinibacillus odysseyi 34hs-1 = NBRC 100172</name>
    <dbReference type="NCBI Taxonomy" id="1220589"/>
    <lineage>
        <taxon>Bacteria</taxon>
        <taxon>Bacillati</taxon>
        <taxon>Bacillota</taxon>
        <taxon>Bacilli</taxon>
        <taxon>Bacillales</taxon>
        <taxon>Bacillaceae</taxon>
        <taxon>Lysinibacillus</taxon>
    </lineage>
</organism>
<gene>
    <name evidence="2" type="ORF">CD32_05220</name>
</gene>
<dbReference type="InterPro" id="IPR001943">
    <property type="entry name" value="UVR_dom"/>
</dbReference>
<dbReference type="Gene3D" id="4.10.860.10">
    <property type="entry name" value="UVR domain"/>
    <property type="match status" value="1"/>
</dbReference>
<dbReference type="GO" id="GO:0050897">
    <property type="term" value="F:cobalt ion binding"/>
    <property type="evidence" value="ECO:0007669"/>
    <property type="project" value="TreeGrafter"/>
</dbReference>
<dbReference type="EMBL" id="JPVP01000050">
    <property type="protein sequence ID" value="KGR86740.1"/>
    <property type="molecule type" value="Genomic_DNA"/>
</dbReference>
<sequence>MICEHCKQRHATVTVTQVHNGTKQERHYCEVCAGKFHPFQMELQDEPVSIHQLMSDWLGLPIWKNQVQGEVQQKQQPSTCPSCGFTYRHFLKVGKFGCARCYDTFRDQLPPVLERLQADVKHVGKTHSGEHQTEYYQKQIETLRQQLQQAIAEERFEDAAKLRDETRAIERKLNVGGVDSP</sequence>
<dbReference type="OrthoDB" id="9788704at2"/>
<evidence type="ECO:0000313" key="3">
    <source>
        <dbReference type="Proteomes" id="UP000030437"/>
    </source>
</evidence>
<evidence type="ECO:0000313" key="2">
    <source>
        <dbReference type="EMBL" id="KGR86740.1"/>
    </source>
</evidence>
<dbReference type="InterPro" id="IPR036876">
    <property type="entry name" value="UVR_dom_sf"/>
</dbReference>
<dbReference type="PANTHER" id="PTHR38430:SF1">
    <property type="entry name" value="PROTEIN-ARGININE KINASE ACTIVATOR PROTEIN"/>
    <property type="match status" value="1"/>
</dbReference>
<dbReference type="GO" id="GO:1990169">
    <property type="term" value="P:stress response to copper ion"/>
    <property type="evidence" value="ECO:0007669"/>
    <property type="project" value="TreeGrafter"/>
</dbReference>
<dbReference type="PROSITE" id="PS50151">
    <property type="entry name" value="UVR"/>
    <property type="match status" value="1"/>
</dbReference>
<dbReference type="eggNOG" id="COG3880">
    <property type="taxonomic scope" value="Bacteria"/>
</dbReference>
<dbReference type="Proteomes" id="UP000030437">
    <property type="component" value="Unassembled WGS sequence"/>
</dbReference>
<dbReference type="GO" id="GO:0005507">
    <property type="term" value="F:copper ion binding"/>
    <property type="evidence" value="ECO:0007669"/>
    <property type="project" value="TreeGrafter"/>
</dbReference>
<keyword evidence="3" id="KW-1185">Reference proteome</keyword>
<dbReference type="AlphaFoldDB" id="A0A0A3ITH9"/>
<dbReference type="GO" id="GO:1990170">
    <property type="term" value="P:stress response to cadmium ion"/>
    <property type="evidence" value="ECO:0007669"/>
    <property type="project" value="TreeGrafter"/>
</dbReference>
<dbReference type="PANTHER" id="PTHR38430">
    <property type="entry name" value="PROTEIN-ARGININE KINASE ACTIVATOR PROTEIN"/>
    <property type="match status" value="1"/>
</dbReference>
<dbReference type="STRING" id="1220589.CD32_05220"/>
<proteinExistence type="predicted"/>
<accession>A0A0A3ITH9</accession>